<evidence type="ECO:0000259" key="1">
    <source>
        <dbReference type="Pfam" id="PF07045"/>
    </source>
</evidence>
<dbReference type="InterPro" id="IPR011008">
    <property type="entry name" value="Dimeric_a/b-barrel"/>
</dbReference>
<dbReference type="STRING" id="74545.EU96_1408"/>
<organism evidence="2 3">
    <name type="scientific">Prochlorococcus marinus str. MIT 9302</name>
    <dbReference type="NCBI Taxonomy" id="74545"/>
    <lineage>
        <taxon>Bacteria</taxon>
        <taxon>Bacillati</taxon>
        <taxon>Cyanobacteriota</taxon>
        <taxon>Cyanophyceae</taxon>
        <taxon>Synechococcales</taxon>
        <taxon>Prochlorococcaceae</taxon>
        <taxon>Prochlorococcus</taxon>
    </lineage>
</organism>
<protein>
    <recommendedName>
        <fullName evidence="1">DUF1330 domain-containing protein</fullName>
    </recommendedName>
</protein>
<accession>A0A0A2A4G2</accession>
<dbReference type="RefSeq" id="WP_032527046.1">
    <property type="nucleotide sequence ID" value="NZ_CP138951.1"/>
</dbReference>
<evidence type="ECO:0000313" key="2">
    <source>
        <dbReference type="EMBL" id="KGF96772.1"/>
    </source>
</evidence>
<evidence type="ECO:0000313" key="3">
    <source>
        <dbReference type="Proteomes" id="UP000030445"/>
    </source>
</evidence>
<gene>
    <name evidence="2" type="ORF">EU96_1408</name>
</gene>
<dbReference type="EMBL" id="JNAM01000011">
    <property type="protein sequence ID" value="KGF96772.1"/>
    <property type="molecule type" value="Genomic_DNA"/>
</dbReference>
<dbReference type="PANTHER" id="PTHR41521">
    <property type="match status" value="1"/>
</dbReference>
<dbReference type="Gene3D" id="3.30.70.100">
    <property type="match status" value="1"/>
</dbReference>
<dbReference type="SUPFAM" id="SSF54909">
    <property type="entry name" value="Dimeric alpha+beta barrel"/>
    <property type="match status" value="1"/>
</dbReference>
<name>A0A0A2A4G2_PROMR</name>
<proteinExistence type="predicted"/>
<dbReference type="Proteomes" id="UP000030445">
    <property type="component" value="Unassembled WGS sequence"/>
</dbReference>
<dbReference type="AlphaFoldDB" id="A0A0A2A4G2"/>
<dbReference type="eggNOG" id="COG5470">
    <property type="taxonomic scope" value="Bacteria"/>
</dbReference>
<dbReference type="Pfam" id="PF07045">
    <property type="entry name" value="DUF1330"/>
    <property type="match status" value="1"/>
</dbReference>
<comment type="caution">
    <text evidence="2">The sequence shown here is derived from an EMBL/GenBank/DDBJ whole genome shotgun (WGS) entry which is preliminary data.</text>
</comment>
<dbReference type="PANTHER" id="PTHR41521:SF4">
    <property type="entry name" value="BLR0684 PROTEIN"/>
    <property type="match status" value="1"/>
</dbReference>
<feature type="domain" description="DUF1330" evidence="1">
    <location>
        <begin position="7"/>
        <end position="100"/>
    </location>
</feature>
<reference evidence="3" key="1">
    <citation type="journal article" date="2014" name="Sci. Data">
        <title>Genomes of diverse isolates of the marine cyanobacterium Prochlorococcus.</title>
        <authorList>
            <person name="Biller S."/>
            <person name="Berube P."/>
            <person name="Thompson J."/>
            <person name="Kelly L."/>
            <person name="Roggensack S."/>
            <person name="Awad L."/>
            <person name="Roache-Johnson K."/>
            <person name="Ding H."/>
            <person name="Giovannoni S.J."/>
            <person name="Moore L.R."/>
            <person name="Chisholm S.W."/>
        </authorList>
    </citation>
    <scope>NUCLEOTIDE SEQUENCE [LARGE SCALE GENOMIC DNA]</scope>
    <source>
        <strain evidence="3">MIT 9302</strain>
    </source>
</reference>
<sequence>MDKKGAKGYWISTAKIIDQDLFDEYVNKVGPWLKEVGGQVFAKDTEPQGKERTEDANLAVICEFPSMRAAVEAYESEEYKELSKLRKEATENSTFTVMEGLDEAAKLRRAMGM</sequence>
<dbReference type="OrthoDB" id="540388at2"/>
<dbReference type="InterPro" id="IPR010753">
    <property type="entry name" value="DUF1330"/>
</dbReference>